<reference evidence="1 2" key="1">
    <citation type="journal article" date="2021" name="BMC Genomics">
        <title>Datura genome reveals duplications of psychoactive alkaloid biosynthetic genes and high mutation rate following tissue culture.</title>
        <authorList>
            <person name="Rajewski A."/>
            <person name="Carter-House D."/>
            <person name="Stajich J."/>
            <person name="Litt A."/>
        </authorList>
    </citation>
    <scope>NUCLEOTIDE SEQUENCE [LARGE SCALE GENOMIC DNA]</scope>
    <source>
        <strain evidence="1">AR-01</strain>
    </source>
</reference>
<feature type="non-terminal residue" evidence="1">
    <location>
        <position position="77"/>
    </location>
</feature>
<evidence type="ECO:0000313" key="2">
    <source>
        <dbReference type="Proteomes" id="UP000823775"/>
    </source>
</evidence>
<organism evidence="1 2">
    <name type="scientific">Datura stramonium</name>
    <name type="common">Jimsonweed</name>
    <name type="synonym">Common thornapple</name>
    <dbReference type="NCBI Taxonomy" id="4076"/>
    <lineage>
        <taxon>Eukaryota</taxon>
        <taxon>Viridiplantae</taxon>
        <taxon>Streptophyta</taxon>
        <taxon>Embryophyta</taxon>
        <taxon>Tracheophyta</taxon>
        <taxon>Spermatophyta</taxon>
        <taxon>Magnoliopsida</taxon>
        <taxon>eudicotyledons</taxon>
        <taxon>Gunneridae</taxon>
        <taxon>Pentapetalae</taxon>
        <taxon>asterids</taxon>
        <taxon>lamiids</taxon>
        <taxon>Solanales</taxon>
        <taxon>Solanaceae</taxon>
        <taxon>Solanoideae</taxon>
        <taxon>Datureae</taxon>
        <taxon>Datura</taxon>
    </lineage>
</organism>
<dbReference type="Proteomes" id="UP000823775">
    <property type="component" value="Unassembled WGS sequence"/>
</dbReference>
<keyword evidence="2" id="KW-1185">Reference proteome</keyword>
<proteinExistence type="predicted"/>
<name>A0ABS8S6Z0_DATST</name>
<dbReference type="EMBL" id="JACEIK010000306">
    <property type="protein sequence ID" value="MCD7454537.1"/>
    <property type="molecule type" value="Genomic_DNA"/>
</dbReference>
<protein>
    <submittedName>
        <fullName evidence="1">Uncharacterized protein</fullName>
    </submittedName>
</protein>
<accession>A0ABS8S6Z0</accession>
<evidence type="ECO:0000313" key="1">
    <source>
        <dbReference type="EMBL" id="MCD7454537.1"/>
    </source>
</evidence>
<feature type="non-terminal residue" evidence="1">
    <location>
        <position position="1"/>
    </location>
</feature>
<gene>
    <name evidence="1" type="ORF">HAX54_025193</name>
</gene>
<sequence>VINMENLKLEPKSATSVLVQKVSRPALGGMTDTWCPIRTWAARLLSLNTSGAWLALTQIHGINGLYNGCKYSLRPTG</sequence>
<comment type="caution">
    <text evidence="1">The sequence shown here is derived from an EMBL/GenBank/DDBJ whole genome shotgun (WGS) entry which is preliminary data.</text>
</comment>